<keyword evidence="8 9" id="KW-0234">DNA repair</keyword>
<dbReference type="Gene3D" id="3.20.20.150">
    <property type="entry name" value="Divalent-metal-dependent TIM barrel enzymes"/>
    <property type="match status" value="1"/>
</dbReference>
<name>A0A372MKM7_9SPIR</name>
<feature type="domain" description="Xylose isomerase-like TIM barrel" evidence="10">
    <location>
        <begin position="20"/>
        <end position="276"/>
    </location>
</feature>
<comment type="caution">
    <text evidence="11">The sequence shown here is derived from an EMBL/GenBank/DDBJ whole genome shotgun (WGS) entry which is preliminary data.</text>
</comment>
<dbReference type="FunFam" id="3.20.20.150:FF:000001">
    <property type="entry name" value="Probable endonuclease 4"/>
    <property type="match status" value="1"/>
</dbReference>
<dbReference type="GO" id="GO:0008833">
    <property type="term" value="F:deoxyribonuclease IV (phage-T4-induced) activity"/>
    <property type="evidence" value="ECO:0007669"/>
    <property type="project" value="UniProtKB-UniRule"/>
</dbReference>
<evidence type="ECO:0000256" key="5">
    <source>
        <dbReference type="ARBA" id="ARBA00022763"/>
    </source>
</evidence>
<evidence type="ECO:0000259" key="10">
    <source>
        <dbReference type="Pfam" id="PF01261"/>
    </source>
</evidence>
<dbReference type="PROSITE" id="PS00730">
    <property type="entry name" value="AP_NUCLEASE_F2_2"/>
    <property type="match status" value="1"/>
</dbReference>
<evidence type="ECO:0000256" key="9">
    <source>
        <dbReference type="HAMAP-Rule" id="MF_00152"/>
    </source>
</evidence>
<feature type="binding site" evidence="9">
    <location>
        <position position="216"/>
    </location>
    <ligand>
        <name>Zn(2+)</name>
        <dbReference type="ChEBI" id="CHEBI:29105"/>
        <label>2</label>
    </ligand>
</feature>
<dbReference type="Proteomes" id="UP000264002">
    <property type="component" value="Unassembled WGS sequence"/>
</dbReference>
<accession>A0A372MKM7</accession>
<sequence length="281" mass="30923">MHTIGPHTSIAGGVHNAAIQAANLGANAFGMFTKNQRQWKSKDLDKEAITLFKSTMVEKGFTAQQVLVHDSYLINLGNPDPEKRKKSLEAFIDELRRVDQLGLSLLNFHPGSHLGLIDPKESLSLVAQSLDIALSETDHVVAVIENTAGQGTNLGSSFEELAYLFEQCTQRERIGFCIDTCHAHAAGYSMSSPEEFNTAIEQFDTLLGLSHLKGMHLNDAKSNAGSHLDRHASLGMGSIGWATFEYIACDARFENMPLILETVDDTLWKDEVAHLRFGGRR</sequence>
<evidence type="ECO:0000313" key="12">
    <source>
        <dbReference type="Proteomes" id="UP000264002"/>
    </source>
</evidence>
<dbReference type="RefSeq" id="WP_117329393.1">
    <property type="nucleotide sequence ID" value="NZ_QUWK01000002.1"/>
</dbReference>
<dbReference type="HAMAP" id="MF_00152">
    <property type="entry name" value="Nfo"/>
    <property type="match status" value="1"/>
</dbReference>
<evidence type="ECO:0000256" key="8">
    <source>
        <dbReference type="ARBA" id="ARBA00023204"/>
    </source>
</evidence>
<organism evidence="11 12">
    <name type="scientific">Sphaerochaeta halotolerans</name>
    <dbReference type="NCBI Taxonomy" id="2293840"/>
    <lineage>
        <taxon>Bacteria</taxon>
        <taxon>Pseudomonadati</taxon>
        <taxon>Spirochaetota</taxon>
        <taxon>Spirochaetia</taxon>
        <taxon>Spirochaetales</taxon>
        <taxon>Sphaerochaetaceae</taxon>
        <taxon>Sphaerochaeta</taxon>
    </lineage>
</organism>
<dbReference type="InterPro" id="IPR018246">
    <property type="entry name" value="AP_endonuc_F2_Zn_BS"/>
</dbReference>
<reference evidence="11 12" key="2">
    <citation type="submission" date="2018-09" db="EMBL/GenBank/DDBJ databases">
        <title>Genome of Sphaerochaeta halotolerans strain 4-11.</title>
        <authorList>
            <person name="Nazina T.N."/>
            <person name="Sokolova D.S."/>
        </authorList>
    </citation>
    <scope>NUCLEOTIDE SEQUENCE [LARGE SCALE GENOMIC DNA]</scope>
    <source>
        <strain evidence="11 12">4-11</strain>
    </source>
</reference>
<reference evidence="12" key="1">
    <citation type="submission" date="2018-08" db="EMBL/GenBank/DDBJ databases">
        <authorList>
            <person name="Grouzdev D.S."/>
            <person name="Krutkina M.S."/>
        </authorList>
    </citation>
    <scope>NUCLEOTIDE SEQUENCE [LARGE SCALE GENOMIC DNA]</scope>
    <source>
        <strain evidence="12">4-11</strain>
    </source>
</reference>
<comment type="catalytic activity">
    <reaction evidence="9">
        <text>Endonucleolytic cleavage to 5'-phosphooligonucleotide end-products.</text>
        <dbReference type="EC" id="3.1.21.2"/>
    </reaction>
</comment>
<feature type="binding site" evidence="9">
    <location>
        <position position="261"/>
    </location>
    <ligand>
        <name>Zn(2+)</name>
        <dbReference type="ChEBI" id="CHEBI:29105"/>
        <label>2</label>
    </ligand>
</feature>
<dbReference type="GO" id="GO:0003906">
    <property type="term" value="F:DNA-(apurinic or apyrimidinic site) endonuclease activity"/>
    <property type="evidence" value="ECO:0007669"/>
    <property type="project" value="TreeGrafter"/>
</dbReference>
<dbReference type="GO" id="GO:0006284">
    <property type="term" value="P:base-excision repair"/>
    <property type="evidence" value="ECO:0007669"/>
    <property type="project" value="TreeGrafter"/>
</dbReference>
<dbReference type="PROSITE" id="PS00731">
    <property type="entry name" value="AP_NUCLEASE_F2_3"/>
    <property type="match status" value="1"/>
</dbReference>
<evidence type="ECO:0000256" key="1">
    <source>
        <dbReference type="ARBA" id="ARBA00005340"/>
    </source>
</evidence>
<dbReference type="CDD" id="cd00019">
    <property type="entry name" value="AP2Ec"/>
    <property type="match status" value="1"/>
</dbReference>
<keyword evidence="3 9" id="KW-0479">Metal-binding</keyword>
<dbReference type="GO" id="GO:0008270">
    <property type="term" value="F:zinc ion binding"/>
    <property type="evidence" value="ECO:0007669"/>
    <property type="project" value="UniProtKB-UniRule"/>
</dbReference>
<comment type="cofactor">
    <cofactor evidence="9">
        <name>Zn(2+)</name>
        <dbReference type="ChEBI" id="CHEBI:29105"/>
    </cofactor>
    <text evidence="9">Binds 3 Zn(2+) ions.</text>
</comment>
<comment type="function">
    <text evidence="9">Endonuclease IV plays a role in DNA repair. It cleaves phosphodiester bonds at apurinic or apyrimidinic (AP) sites, generating a 3'-hydroxyl group and a 5'-terminal sugar phosphate.</text>
</comment>
<dbReference type="Pfam" id="PF01261">
    <property type="entry name" value="AP_endonuc_2"/>
    <property type="match status" value="1"/>
</dbReference>
<feature type="binding site" evidence="9">
    <location>
        <position position="145"/>
    </location>
    <ligand>
        <name>Zn(2+)</name>
        <dbReference type="ChEBI" id="CHEBI:29105"/>
        <label>2</label>
    </ligand>
</feature>
<dbReference type="InterPro" id="IPR001719">
    <property type="entry name" value="AP_endonuc_2"/>
</dbReference>
<feature type="binding site" evidence="9">
    <location>
        <position position="69"/>
    </location>
    <ligand>
        <name>Zn(2+)</name>
        <dbReference type="ChEBI" id="CHEBI:29105"/>
        <label>1</label>
    </ligand>
</feature>
<dbReference type="InterPro" id="IPR036237">
    <property type="entry name" value="Xyl_isomerase-like_sf"/>
</dbReference>
<evidence type="ECO:0000256" key="4">
    <source>
        <dbReference type="ARBA" id="ARBA00022759"/>
    </source>
</evidence>
<dbReference type="GO" id="GO:0003677">
    <property type="term" value="F:DNA binding"/>
    <property type="evidence" value="ECO:0007669"/>
    <property type="project" value="InterPro"/>
</dbReference>
<feature type="binding site" evidence="9">
    <location>
        <position position="179"/>
    </location>
    <ligand>
        <name>Zn(2+)</name>
        <dbReference type="ChEBI" id="CHEBI:29105"/>
        <label>2</label>
    </ligand>
</feature>
<dbReference type="PANTHER" id="PTHR21445:SF0">
    <property type="entry name" value="APURINIC-APYRIMIDINIC ENDONUCLEASE"/>
    <property type="match status" value="1"/>
</dbReference>
<dbReference type="PROSITE" id="PS00729">
    <property type="entry name" value="AP_NUCLEASE_F2_1"/>
    <property type="match status" value="1"/>
</dbReference>
<feature type="binding site" evidence="9">
    <location>
        <position position="145"/>
    </location>
    <ligand>
        <name>Zn(2+)</name>
        <dbReference type="ChEBI" id="CHEBI:29105"/>
        <label>1</label>
    </ligand>
</feature>
<keyword evidence="5 9" id="KW-0227">DNA damage</keyword>
<evidence type="ECO:0000313" key="11">
    <source>
        <dbReference type="EMBL" id="RFU95993.1"/>
    </source>
</evidence>
<feature type="binding site" evidence="9">
    <location>
        <position position="231"/>
    </location>
    <ligand>
        <name>Zn(2+)</name>
        <dbReference type="ChEBI" id="CHEBI:29105"/>
        <label>3</label>
    </ligand>
</feature>
<feature type="binding site" evidence="9">
    <location>
        <position position="229"/>
    </location>
    <ligand>
        <name>Zn(2+)</name>
        <dbReference type="ChEBI" id="CHEBI:29105"/>
        <label>3</label>
    </ligand>
</feature>
<dbReference type="NCBIfam" id="NF002199">
    <property type="entry name" value="PRK01060.1-4"/>
    <property type="match status" value="1"/>
</dbReference>
<dbReference type="GO" id="GO:0008081">
    <property type="term" value="F:phosphoric diester hydrolase activity"/>
    <property type="evidence" value="ECO:0007669"/>
    <property type="project" value="TreeGrafter"/>
</dbReference>
<comment type="similarity">
    <text evidence="1 9">Belongs to the AP endonuclease 2 family.</text>
</comment>
<keyword evidence="6 9" id="KW-0378">Hydrolase</keyword>
<dbReference type="EMBL" id="QUWK01000002">
    <property type="protein sequence ID" value="RFU95993.1"/>
    <property type="molecule type" value="Genomic_DNA"/>
</dbReference>
<dbReference type="AlphaFoldDB" id="A0A372MKM7"/>
<dbReference type="EC" id="3.1.21.2" evidence="9"/>
<evidence type="ECO:0000256" key="3">
    <source>
        <dbReference type="ARBA" id="ARBA00022723"/>
    </source>
</evidence>
<proteinExistence type="inferred from homology"/>
<evidence type="ECO:0000256" key="7">
    <source>
        <dbReference type="ARBA" id="ARBA00022833"/>
    </source>
</evidence>
<dbReference type="PROSITE" id="PS51432">
    <property type="entry name" value="AP_NUCLEASE_F2_4"/>
    <property type="match status" value="1"/>
</dbReference>
<feature type="binding site" evidence="9">
    <location>
        <position position="182"/>
    </location>
    <ligand>
        <name>Zn(2+)</name>
        <dbReference type="ChEBI" id="CHEBI:29105"/>
        <label>3</label>
    </ligand>
</feature>
<dbReference type="NCBIfam" id="TIGR00587">
    <property type="entry name" value="nfo"/>
    <property type="match status" value="1"/>
</dbReference>
<keyword evidence="4 9" id="KW-0255">Endonuclease</keyword>
<dbReference type="SMART" id="SM00518">
    <property type="entry name" value="AP2Ec"/>
    <property type="match status" value="1"/>
</dbReference>
<gene>
    <name evidence="9" type="primary">nfo</name>
    <name evidence="11" type="ORF">DYP60_01690</name>
</gene>
<keyword evidence="12" id="KW-1185">Reference proteome</keyword>
<dbReference type="SUPFAM" id="SSF51658">
    <property type="entry name" value="Xylose isomerase-like"/>
    <property type="match status" value="1"/>
</dbReference>
<feature type="binding site" evidence="9">
    <location>
        <position position="109"/>
    </location>
    <ligand>
        <name>Zn(2+)</name>
        <dbReference type="ChEBI" id="CHEBI:29105"/>
        <label>1</label>
    </ligand>
</feature>
<dbReference type="PANTHER" id="PTHR21445">
    <property type="entry name" value="ENDONUCLEASE IV ENDODEOXYRIBONUCLEASE IV"/>
    <property type="match status" value="1"/>
</dbReference>
<protein>
    <recommendedName>
        <fullName evidence="9">Probable endonuclease 4</fullName>
        <ecNumber evidence="9">3.1.21.2</ecNumber>
    </recommendedName>
    <alternativeName>
        <fullName evidence="9">Endodeoxyribonuclease IV</fullName>
    </alternativeName>
    <alternativeName>
        <fullName evidence="9">Endonuclease IV</fullName>
    </alternativeName>
</protein>
<keyword evidence="2 9" id="KW-0540">Nuclease</keyword>
<evidence type="ECO:0000256" key="2">
    <source>
        <dbReference type="ARBA" id="ARBA00022722"/>
    </source>
</evidence>
<keyword evidence="7 9" id="KW-0862">Zinc</keyword>
<evidence type="ECO:0000256" key="6">
    <source>
        <dbReference type="ARBA" id="ARBA00022801"/>
    </source>
</evidence>
<dbReference type="InterPro" id="IPR013022">
    <property type="entry name" value="Xyl_isomerase-like_TIM-brl"/>
</dbReference>